<organism evidence="1">
    <name type="scientific">marine sediment metagenome</name>
    <dbReference type="NCBI Taxonomy" id="412755"/>
    <lineage>
        <taxon>unclassified sequences</taxon>
        <taxon>metagenomes</taxon>
        <taxon>ecological metagenomes</taxon>
    </lineage>
</organism>
<sequence>ARLVEDLSSNNRDLRTYAIKVLSFIKGPKVFDAFKGLVKDEDWIVKLYLIKALQNFENIEKVDMLKELQIDKDIDVREAAIEMLSKSSC</sequence>
<evidence type="ECO:0008006" key="2">
    <source>
        <dbReference type="Google" id="ProtNLM"/>
    </source>
</evidence>
<dbReference type="Gene3D" id="1.25.10.10">
    <property type="entry name" value="Leucine-rich Repeat Variant"/>
    <property type="match status" value="1"/>
</dbReference>
<dbReference type="Pfam" id="PF13646">
    <property type="entry name" value="HEAT_2"/>
    <property type="match status" value="1"/>
</dbReference>
<accession>X1VWF2</accession>
<gene>
    <name evidence="1" type="ORF">S12H4_59009</name>
</gene>
<dbReference type="InterPro" id="IPR016024">
    <property type="entry name" value="ARM-type_fold"/>
</dbReference>
<proteinExistence type="predicted"/>
<name>X1VWF2_9ZZZZ</name>
<dbReference type="InterPro" id="IPR011989">
    <property type="entry name" value="ARM-like"/>
</dbReference>
<comment type="caution">
    <text evidence="1">The sequence shown here is derived from an EMBL/GenBank/DDBJ whole genome shotgun (WGS) entry which is preliminary data.</text>
</comment>
<evidence type="ECO:0000313" key="1">
    <source>
        <dbReference type="EMBL" id="GAJ22826.1"/>
    </source>
</evidence>
<dbReference type="EMBL" id="BARW01038451">
    <property type="protein sequence ID" value="GAJ22826.1"/>
    <property type="molecule type" value="Genomic_DNA"/>
</dbReference>
<feature type="non-terminal residue" evidence="1">
    <location>
        <position position="1"/>
    </location>
</feature>
<reference evidence="1" key="1">
    <citation type="journal article" date="2014" name="Front. Microbiol.">
        <title>High frequency of phylogenetically diverse reductive dehalogenase-homologous genes in deep subseafloor sedimentary metagenomes.</title>
        <authorList>
            <person name="Kawai M."/>
            <person name="Futagami T."/>
            <person name="Toyoda A."/>
            <person name="Takaki Y."/>
            <person name="Nishi S."/>
            <person name="Hori S."/>
            <person name="Arai W."/>
            <person name="Tsubouchi T."/>
            <person name="Morono Y."/>
            <person name="Uchiyama I."/>
            <person name="Ito T."/>
            <person name="Fujiyama A."/>
            <person name="Inagaki F."/>
            <person name="Takami H."/>
        </authorList>
    </citation>
    <scope>NUCLEOTIDE SEQUENCE</scope>
    <source>
        <strain evidence="1">Expedition CK06-06</strain>
    </source>
</reference>
<dbReference type="AlphaFoldDB" id="X1VWF2"/>
<protein>
    <recommendedName>
        <fullName evidence="2">HEAT repeat domain-containing protein</fullName>
    </recommendedName>
</protein>
<dbReference type="SUPFAM" id="SSF48371">
    <property type="entry name" value="ARM repeat"/>
    <property type="match status" value="1"/>
</dbReference>